<dbReference type="EMBL" id="CP053085">
    <property type="protein sequence ID" value="QJR37234.1"/>
    <property type="molecule type" value="Genomic_DNA"/>
</dbReference>
<dbReference type="SUPFAM" id="SSF51735">
    <property type="entry name" value="NAD(P)-binding Rossmann-fold domains"/>
    <property type="match status" value="1"/>
</dbReference>
<dbReference type="AlphaFoldDB" id="A0A6M4IQN3"/>
<organism evidence="2 3">
    <name type="scientific">Gemmatimonas groenlandica</name>
    <dbReference type="NCBI Taxonomy" id="2732249"/>
    <lineage>
        <taxon>Bacteria</taxon>
        <taxon>Pseudomonadati</taxon>
        <taxon>Gemmatimonadota</taxon>
        <taxon>Gemmatimonadia</taxon>
        <taxon>Gemmatimonadales</taxon>
        <taxon>Gemmatimonadaceae</taxon>
        <taxon>Gemmatimonas</taxon>
    </lineage>
</organism>
<proteinExistence type="predicted"/>
<protein>
    <submittedName>
        <fullName evidence="2">NAD-dependent epimerase/dehydratase family protein</fullName>
    </submittedName>
</protein>
<dbReference type="RefSeq" id="WP_171226667.1">
    <property type="nucleotide sequence ID" value="NZ_CP053085.1"/>
</dbReference>
<evidence type="ECO:0000259" key="1">
    <source>
        <dbReference type="Pfam" id="PF01370"/>
    </source>
</evidence>
<dbReference type="PROSITE" id="PS51318">
    <property type="entry name" value="TAT"/>
    <property type="match status" value="1"/>
</dbReference>
<dbReference type="KEGG" id="ggr:HKW67_17780"/>
<dbReference type="InterPro" id="IPR036291">
    <property type="entry name" value="NAD(P)-bd_dom_sf"/>
</dbReference>
<dbReference type="PANTHER" id="PTHR43245">
    <property type="entry name" value="BIFUNCTIONAL POLYMYXIN RESISTANCE PROTEIN ARNA"/>
    <property type="match status" value="1"/>
</dbReference>
<reference evidence="2 3" key="1">
    <citation type="submission" date="2020-05" db="EMBL/GenBank/DDBJ databases">
        <title>Complete genome sequence of Gemmatimonas greenlandica TET16.</title>
        <authorList>
            <person name="Zeng Y."/>
        </authorList>
    </citation>
    <scope>NUCLEOTIDE SEQUENCE [LARGE SCALE GENOMIC DNA]</scope>
    <source>
        <strain evidence="2 3">TET16</strain>
    </source>
</reference>
<dbReference type="InterPro" id="IPR001509">
    <property type="entry name" value="Epimerase_deHydtase"/>
</dbReference>
<name>A0A6M4IQN3_9BACT</name>
<accession>A0A6M4IQN3</accession>
<keyword evidence="3" id="KW-1185">Reference proteome</keyword>
<dbReference type="Proteomes" id="UP000500938">
    <property type="component" value="Chromosome"/>
</dbReference>
<dbReference type="Pfam" id="PF01370">
    <property type="entry name" value="Epimerase"/>
    <property type="match status" value="1"/>
</dbReference>
<feature type="domain" description="NAD-dependent epimerase/dehydratase" evidence="1">
    <location>
        <begin position="35"/>
        <end position="249"/>
    </location>
</feature>
<evidence type="ECO:0000313" key="3">
    <source>
        <dbReference type="Proteomes" id="UP000500938"/>
    </source>
</evidence>
<dbReference type="PANTHER" id="PTHR43245:SF13">
    <property type="entry name" value="UDP-D-APIOSE_UDP-D-XYLOSE SYNTHASE 2"/>
    <property type="match status" value="1"/>
</dbReference>
<dbReference type="Gene3D" id="3.40.50.720">
    <property type="entry name" value="NAD(P)-binding Rossmann-like Domain"/>
    <property type="match status" value="1"/>
</dbReference>
<dbReference type="InterPro" id="IPR006311">
    <property type="entry name" value="TAT_signal"/>
</dbReference>
<dbReference type="InterPro" id="IPR050177">
    <property type="entry name" value="Lipid_A_modif_metabolic_enz"/>
</dbReference>
<evidence type="ECO:0000313" key="2">
    <source>
        <dbReference type="EMBL" id="QJR37234.1"/>
    </source>
</evidence>
<gene>
    <name evidence="2" type="ORF">HKW67_17780</name>
</gene>
<sequence length="372" mass="40617">MYSRREFIGTGLAALGAVSAFDPRVLVPARAAKKILILGGTGFVGPHDVREALKRGHHVTIFNRGKSAPGMFGKDVEELAGDRANDLSALKGRKWDAVIDESASLASAPEWVKLSAELLRDNVDQYLFISTRSVYQDLSRVPMSIEAPVLTLENSPIEAGKPLPYGHAKAYAEKAAHAAMPGRVTVVRPGLIVGPEDDTDRFTNWPVRIARGGEVLVPGDGTDHVQIIDARDLVKFCITLVENRTYGVFNGVGPQMGMPFKEFVSRIQKGVGSNPTYTWVDADFLRASGANPYGKELPVFQVMRGRTAGFARIDITPEIKAGLTVRPMEDTARDTLAWWKTLPAERQAAIKTGFTPEREAALLALWKARTPK</sequence>